<comment type="subcellular location">
    <subcellularLocation>
        <location evidence="1">Membrane</location>
        <topology evidence="1">Multi-pass membrane protein</topology>
    </subcellularLocation>
</comment>
<dbReference type="PANTHER" id="PTHR24238">
    <property type="entry name" value="G-PROTEIN COUPLED RECEPTOR"/>
    <property type="match status" value="1"/>
</dbReference>
<evidence type="ECO:0000313" key="12">
    <source>
        <dbReference type="Proteomes" id="UP000828390"/>
    </source>
</evidence>
<comment type="caution">
    <text evidence="11">The sequence shown here is derived from an EMBL/GenBank/DDBJ whole genome shotgun (WGS) entry which is preliminary data.</text>
</comment>
<accession>A0A9D4DKC6</accession>
<keyword evidence="7 8" id="KW-0807">Transducer</keyword>
<feature type="transmembrane region" description="Helical" evidence="9">
    <location>
        <begin position="132"/>
        <end position="152"/>
    </location>
</feature>
<feature type="transmembrane region" description="Helical" evidence="9">
    <location>
        <begin position="182"/>
        <end position="203"/>
    </location>
</feature>
<feature type="domain" description="G-protein coupled receptors family 1 profile" evidence="10">
    <location>
        <begin position="33"/>
        <end position="438"/>
    </location>
</feature>
<dbReference type="PRINTS" id="PR00237">
    <property type="entry name" value="GPCRRHODOPSN"/>
</dbReference>
<proteinExistence type="inferred from homology"/>
<organism evidence="11 12">
    <name type="scientific">Dreissena polymorpha</name>
    <name type="common">Zebra mussel</name>
    <name type="synonym">Mytilus polymorpha</name>
    <dbReference type="NCBI Taxonomy" id="45954"/>
    <lineage>
        <taxon>Eukaryota</taxon>
        <taxon>Metazoa</taxon>
        <taxon>Spiralia</taxon>
        <taxon>Lophotrochozoa</taxon>
        <taxon>Mollusca</taxon>
        <taxon>Bivalvia</taxon>
        <taxon>Autobranchia</taxon>
        <taxon>Heteroconchia</taxon>
        <taxon>Euheterodonta</taxon>
        <taxon>Imparidentia</taxon>
        <taxon>Neoheterodontei</taxon>
        <taxon>Myida</taxon>
        <taxon>Dreissenoidea</taxon>
        <taxon>Dreissenidae</taxon>
        <taxon>Dreissena</taxon>
    </lineage>
</organism>
<dbReference type="Pfam" id="PF00001">
    <property type="entry name" value="7tm_1"/>
    <property type="match status" value="1"/>
</dbReference>
<dbReference type="GO" id="GO:0016020">
    <property type="term" value="C:membrane"/>
    <property type="evidence" value="ECO:0007669"/>
    <property type="project" value="UniProtKB-SubCell"/>
</dbReference>
<protein>
    <recommendedName>
        <fullName evidence="10">G-protein coupled receptors family 1 profile domain-containing protein</fullName>
    </recommendedName>
</protein>
<feature type="transmembrane region" description="Helical" evidence="9">
    <location>
        <begin position="16"/>
        <end position="41"/>
    </location>
</feature>
<keyword evidence="4 8" id="KW-0297">G-protein coupled receptor</keyword>
<comment type="similarity">
    <text evidence="8">Belongs to the G-protein coupled receptor 1 family.</text>
</comment>
<dbReference type="GO" id="GO:0004930">
    <property type="term" value="F:G protein-coupled receptor activity"/>
    <property type="evidence" value="ECO:0007669"/>
    <property type="project" value="UniProtKB-KW"/>
</dbReference>
<dbReference type="PROSITE" id="PS00237">
    <property type="entry name" value="G_PROTEIN_RECEP_F1_1"/>
    <property type="match status" value="1"/>
</dbReference>
<evidence type="ECO:0000256" key="3">
    <source>
        <dbReference type="ARBA" id="ARBA00022989"/>
    </source>
</evidence>
<dbReference type="SUPFAM" id="SSF81321">
    <property type="entry name" value="Family A G protein-coupled receptor-like"/>
    <property type="match status" value="1"/>
</dbReference>
<keyword evidence="12" id="KW-1185">Reference proteome</keyword>
<evidence type="ECO:0000256" key="5">
    <source>
        <dbReference type="ARBA" id="ARBA00023136"/>
    </source>
</evidence>
<reference evidence="11" key="1">
    <citation type="journal article" date="2019" name="bioRxiv">
        <title>The Genome of the Zebra Mussel, Dreissena polymorpha: A Resource for Invasive Species Research.</title>
        <authorList>
            <person name="McCartney M.A."/>
            <person name="Auch B."/>
            <person name="Kono T."/>
            <person name="Mallez S."/>
            <person name="Zhang Y."/>
            <person name="Obille A."/>
            <person name="Becker A."/>
            <person name="Abrahante J.E."/>
            <person name="Garbe J."/>
            <person name="Badalamenti J.P."/>
            <person name="Herman A."/>
            <person name="Mangelson H."/>
            <person name="Liachko I."/>
            <person name="Sullivan S."/>
            <person name="Sone E.D."/>
            <person name="Koren S."/>
            <person name="Silverstein K.A.T."/>
            <person name="Beckman K.B."/>
            <person name="Gohl D.M."/>
        </authorList>
    </citation>
    <scope>NUCLEOTIDE SEQUENCE</scope>
    <source>
        <strain evidence="11">Duluth1</strain>
        <tissue evidence="11">Whole animal</tissue>
    </source>
</reference>
<evidence type="ECO:0000256" key="1">
    <source>
        <dbReference type="ARBA" id="ARBA00004141"/>
    </source>
</evidence>
<evidence type="ECO:0000256" key="7">
    <source>
        <dbReference type="ARBA" id="ARBA00023224"/>
    </source>
</evidence>
<feature type="transmembrane region" description="Helical" evidence="9">
    <location>
        <begin position="377"/>
        <end position="399"/>
    </location>
</feature>
<dbReference type="CDD" id="cd00637">
    <property type="entry name" value="7tm_classA_rhodopsin-like"/>
    <property type="match status" value="1"/>
</dbReference>
<dbReference type="AlphaFoldDB" id="A0A9D4DKC6"/>
<keyword evidence="3 9" id="KW-1133">Transmembrane helix</keyword>
<dbReference type="PANTHER" id="PTHR24238:SF47">
    <property type="entry name" value="ECDYSTEROIDS_DOPAMINE RECEPTOR-RELATED"/>
    <property type="match status" value="1"/>
</dbReference>
<feature type="transmembrane region" description="Helical" evidence="9">
    <location>
        <begin position="93"/>
        <end position="112"/>
    </location>
</feature>
<dbReference type="InterPro" id="IPR017452">
    <property type="entry name" value="GPCR_Rhodpsn_7TM"/>
</dbReference>
<evidence type="ECO:0000313" key="11">
    <source>
        <dbReference type="EMBL" id="KAH3750075.1"/>
    </source>
</evidence>
<dbReference type="Gene3D" id="1.20.1070.10">
    <property type="entry name" value="Rhodopsin 7-helix transmembrane proteins"/>
    <property type="match status" value="2"/>
</dbReference>
<feature type="transmembrane region" description="Helical" evidence="9">
    <location>
        <begin position="419"/>
        <end position="441"/>
    </location>
</feature>
<evidence type="ECO:0000256" key="9">
    <source>
        <dbReference type="SAM" id="Phobius"/>
    </source>
</evidence>
<evidence type="ECO:0000256" key="4">
    <source>
        <dbReference type="ARBA" id="ARBA00023040"/>
    </source>
</evidence>
<name>A0A9D4DKC6_DREPO</name>
<evidence type="ECO:0000256" key="6">
    <source>
        <dbReference type="ARBA" id="ARBA00023170"/>
    </source>
</evidence>
<keyword evidence="2 8" id="KW-0812">Transmembrane</keyword>
<dbReference type="PROSITE" id="PS50262">
    <property type="entry name" value="G_PROTEIN_RECEP_F1_2"/>
    <property type="match status" value="1"/>
</dbReference>
<evidence type="ECO:0000256" key="2">
    <source>
        <dbReference type="ARBA" id="ARBA00022692"/>
    </source>
</evidence>
<evidence type="ECO:0000256" key="8">
    <source>
        <dbReference type="RuleBase" id="RU000688"/>
    </source>
</evidence>
<keyword evidence="5 9" id="KW-0472">Membrane</keyword>
<feature type="transmembrane region" description="Helical" evidence="9">
    <location>
        <begin position="53"/>
        <end position="81"/>
    </location>
</feature>
<gene>
    <name evidence="11" type="ORF">DPMN_184591</name>
</gene>
<dbReference type="InterPro" id="IPR000276">
    <property type="entry name" value="GPCR_Rhodpsn"/>
</dbReference>
<reference evidence="11" key="2">
    <citation type="submission" date="2020-11" db="EMBL/GenBank/DDBJ databases">
        <authorList>
            <person name="McCartney M.A."/>
            <person name="Auch B."/>
            <person name="Kono T."/>
            <person name="Mallez S."/>
            <person name="Becker A."/>
            <person name="Gohl D.M."/>
            <person name="Silverstein K.A.T."/>
            <person name="Koren S."/>
            <person name="Bechman K.B."/>
            <person name="Herman A."/>
            <person name="Abrahante J.E."/>
            <person name="Garbe J."/>
        </authorList>
    </citation>
    <scope>NUCLEOTIDE SEQUENCE</scope>
    <source>
        <strain evidence="11">Duluth1</strain>
        <tissue evidence="11">Whole animal</tissue>
    </source>
</reference>
<keyword evidence="6 8" id="KW-0675">Receptor</keyword>
<sequence>MNLTADELNANIKKEIAWVTAFIGAEAFLGFFGNIIVIFVFTCRYHYCNFRYFALCLAVLDLSAVLTTLTGEMVTLLYWYIFPPIAWLCKMKSFFNIFTVTGEAFCLCAIAVDRYRKLCKPHGWQIHKARALRLCVAVIATAFVLSFPGGILRGVQTETYLNVSITACENDEKYISTGLNVIYIYTIFAIDMCVVLATIMLYIPVTRILWRRHSESMNKLCILQTDLTKAESTNDKAEIYGNFDCFTYDDTRSNAAIQFNSEISTSTALEQSETVSSAVYLEASKVHQLSEQGLNKISGGILFDSYGCAELTQGLTTIKAKEVTASTPIDINNVNVCDSTQDVDVKKDSEEKRCNRINANEHLCAQKLAKQRILTRIPIVLSSIFAVTVILYFGLVFFMAHTKNKKLYMHDMSDKEKGFLSFGLRLVFINHVINPIVYWVMDNEFKTILQKVIQNICSSCKK</sequence>
<evidence type="ECO:0000259" key="10">
    <source>
        <dbReference type="PROSITE" id="PS50262"/>
    </source>
</evidence>
<dbReference type="Proteomes" id="UP000828390">
    <property type="component" value="Unassembled WGS sequence"/>
</dbReference>
<dbReference type="EMBL" id="JAIWYP010000010">
    <property type="protein sequence ID" value="KAH3750075.1"/>
    <property type="molecule type" value="Genomic_DNA"/>
</dbReference>